<sequence length="535" mass="62123">MMQKAYIGFVFILYTLGLSAQEVRQAEVSYVNDQSVYLRFQSTEALREGDTLFNQNGGQACLRIQKISSVSCLAERIANCEISKGQIFEVRLSADVTPAEEEAPEVLESPQVVESSSDSLSRSQVRDRSNSMRNKDRGYLNLSLNNGSTLSTNGRENYRTNFRASLKVDSLFGQNLSLEAYGNMQDFRRSYESDGENFRALIYNLALIYKPGSHHQLVVGRKINSRISSLGAIDGLQWEGNWNNWRAGAIVGSRPDFSNYGYNANLLQYGAYGAYDWRTKSWTGQWTLGLMEQRNQGAIDRRYLYTQQSMRWGKWSWFASLEIDLYENFDTAQAGTKARLTSLYLSMRYRPTSRLTLFSSYDTRQQIIFFERYDSDVERLLAEQGARQGFRLRGDYRFFRATHLGLSYNLRTNPTFGNRSQNLQAYLSHHRLPWIGGSLTYRFNKNQNGNLNSEINSLRYSRSFNSGFRMSAYYRYASYRYVLREITLDPQHYYGAELSWLMAKDWNLGIMGEYSQISDQDLFRMYLRIQKRFKF</sequence>
<feature type="compositionally biased region" description="Basic and acidic residues" evidence="1">
    <location>
        <begin position="124"/>
        <end position="138"/>
    </location>
</feature>
<organism evidence="2 3">
    <name type="scientific">Croceimicrobium hydrocarbonivorans</name>
    <dbReference type="NCBI Taxonomy" id="2761580"/>
    <lineage>
        <taxon>Bacteria</taxon>
        <taxon>Pseudomonadati</taxon>
        <taxon>Bacteroidota</taxon>
        <taxon>Flavobacteriia</taxon>
        <taxon>Flavobacteriales</taxon>
        <taxon>Owenweeksiaceae</taxon>
        <taxon>Croceimicrobium</taxon>
    </lineage>
</organism>
<accession>A0A7H0VCY2</accession>
<feature type="region of interest" description="Disordered" evidence="1">
    <location>
        <begin position="101"/>
        <end position="139"/>
    </location>
</feature>
<dbReference type="Proteomes" id="UP000516305">
    <property type="component" value="Chromosome"/>
</dbReference>
<dbReference type="SUPFAM" id="SSF56935">
    <property type="entry name" value="Porins"/>
    <property type="match status" value="1"/>
</dbReference>
<name>A0A7H0VCY2_9FLAO</name>
<feature type="compositionally biased region" description="Low complexity" evidence="1">
    <location>
        <begin position="108"/>
        <end position="123"/>
    </location>
</feature>
<protein>
    <submittedName>
        <fullName evidence="2">Uncharacterized protein</fullName>
    </submittedName>
</protein>
<evidence type="ECO:0000313" key="3">
    <source>
        <dbReference type="Proteomes" id="UP000516305"/>
    </source>
</evidence>
<evidence type="ECO:0000313" key="2">
    <source>
        <dbReference type="EMBL" id="QNR23580.1"/>
    </source>
</evidence>
<evidence type="ECO:0000256" key="1">
    <source>
        <dbReference type="SAM" id="MobiDB-lite"/>
    </source>
</evidence>
<dbReference type="EMBL" id="CP060139">
    <property type="protein sequence ID" value="QNR23580.1"/>
    <property type="molecule type" value="Genomic_DNA"/>
</dbReference>
<gene>
    <name evidence="2" type="ORF">H4K34_14515</name>
</gene>
<proteinExistence type="predicted"/>
<dbReference type="KEGG" id="chyd:H4K34_14515"/>
<dbReference type="RefSeq" id="WP_210758113.1">
    <property type="nucleotide sequence ID" value="NZ_CP060139.1"/>
</dbReference>
<keyword evidence="3" id="KW-1185">Reference proteome</keyword>
<reference evidence="2 3" key="1">
    <citation type="submission" date="2020-08" db="EMBL/GenBank/DDBJ databases">
        <title>Croceimicrobium hydrocarbonivorans gen. nov., sp. nov., a novel marine bacterium isolated from a bacterial consortium that degrades polyethylene terephthalate.</title>
        <authorList>
            <person name="Liu R."/>
        </authorList>
    </citation>
    <scope>NUCLEOTIDE SEQUENCE [LARGE SCALE GENOMIC DNA]</scope>
    <source>
        <strain evidence="2 3">A20-9</strain>
    </source>
</reference>
<dbReference type="AlphaFoldDB" id="A0A7H0VCY2"/>